<dbReference type="Proteomes" id="UP001283361">
    <property type="component" value="Unassembled WGS sequence"/>
</dbReference>
<gene>
    <name evidence="1" type="ORF">RRG08_026994</name>
</gene>
<keyword evidence="2" id="KW-1185">Reference proteome</keyword>
<dbReference type="EMBL" id="JAWDGP010001773">
    <property type="protein sequence ID" value="KAK3788259.1"/>
    <property type="molecule type" value="Genomic_DNA"/>
</dbReference>
<dbReference type="AlphaFoldDB" id="A0AAE1AI51"/>
<accession>A0AAE1AI51</accession>
<evidence type="ECO:0000313" key="1">
    <source>
        <dbReference type="EMBL" id="KAK3788259.1"/>
    </source>
</evidence>
<sequence>MVAYSQLVRTQSLAEALTSLLAAKCLGLLISQWLKKVLCIREVERKKYQRTSGALFNVNFVTKADNHINV</sequence>
<comment type="caution">
    <text evidence="1">The sequence shown here is derived from an EMBL/GenBank/DDBJ whole genome shotgun (WGS) entry which is preliminary data.</text>
</comment>
<evidence type="ECO:0000313" key="2">
    <source>
        <dbReference type="Proteomes" id="UP001283361"/>
    </source>
</evidence>
<protein>
    <submittedName>
        <fullName evidence="1">Uncharacterized protein</fullName>
    </submittedName>
</protein>
<reference evidence="1" key="1">
    <citation type="journal article" date="2023" name="G3 (Bethesda)">
        <title>A reference genome for the long-term kleptoplast-retaining sea slug Elysia crispata morphotype clarki.</title>
        <authorList>
            <person name="Eastman K.E."/>
            <person name="Pendleton A.L."/>
            <person name="Shaikh M.A."/>
            <person name="Suttiyut T."/>
            <person name="Ogas R."/>
            <person name="Tomko P."/>
            <person name="Gavelis G."/>
            <person name="Widhalm J.R."/>
            <person name="Wisecaver J.H."/>
        </authorList>
    </citation>
    <scope>NUCLEOTIDE SEQUENCE</scope>
    <source>
        <strain evidence="1">ECLA1</strain>
    </source>
</reference>
<name>A0AAE1AI51_9GAST</name>
<organism evidence="1 2">
    <name type="scientific">Elysia crispata</name>
    <name type="common">lettuce slug</name>
    <dbReference type="NCBI Taxonomy" id="231223"/>
    <lineage>
        <taxon>Eukaryota</taxon>
        <taxon>Metazoa</taxon>
        <taxon>Spiralia</taxon>
        <taxon>Lophotrochozoa</taxon>
        <taxon>Mollusca</taxon>
        <taxon>Gastropoda</taxon>
        <taxon>Heterobranchia</taxon>
        <taxon>Euthyneura</taxon>
        <taxon>Panpulmonata</taxon>
        <taxon>Sacoglossa</taxon>
        <taxon>Placobranchoidea</taxon>
        <taxon>Plakobranchidae</taxon>
        <taxon>Elysia</taxon>
    </lineage>
</organism>
<proteinExistence type="predicted"/>